<dbReference type="PROSITE" id="PS51318">
    <property type="entry name" value="TAT"/>
    <property type="match status" value="1"/>
</dbReference>
<feature type="domain" description="Oxidoreductase molybdopterin-binding" evidence="6">
    <location>
        <begin position="98"/>
        <end position="277"/>
    </location>
</feature>
<gene>
    <name evidence="8" type="ORF">JKJ07_24895</name>
</gene>
<evidence type="ECO:0000256" key="3">
    <source>
        <dbReference type="ARBA" id="ARBA00022723"/>
    </source>
</evidence>
<dbReference type="InterPro" id="IPR008335">
    <property type="entry name" value="Mopterin_OxRdtase_euk"/>
</dbReference>
<keyword evidence="2" id="KW-0500">Molybdenum</keyword>
<keyword evidence="9" id="KW-1185">Reference proteome</keyword>
<dbReference type="InterPro" id="IPR014756">
    <property type="entry name" value="Ig_E-set"/>
</dbReference>
<dbReference type="InterPro" id="IPR005066">
    <property type="entry name" value="MoCF_OxRdtse_dimer"/>
</dbReference>
<evidence type="ECO:0000256" key="2">
    <source>
        <dbReference type="ARBA" id="ARBA00022505"/>
    </source>
</evidence>
<dbReference type="InterPro" id="IPR000572">
    <property type="entry name" value="OxRdtase_Mopterin-bd_dom"/>
</dbReference>
<keyword evidence="4" id="KW-0560">Oxidoreductase</keyword>
<proteinExistence type="predicted"/>
<feature type="chain" id="PRO_5045834580" evidence="5">
    <location>
        <begin position="42"/>
        <end position="421"/>
    </location>
</feature>
<dbReference type="SUPFAM" id="SSF81296">
    <property type="entry name" value="E set domains"/>
    <property type="match status" value="1"/>
</dbReference>
<keyword evidence="3" id="KW-0479">Metal-binding</keyword>
<keyword evidence="5" id="KW-0732">Signal</keyword>
<dbReference type="EMBL" id="JAENHO010000007">
    <property type="protein sequence ID" value="MBL7257544.1"/>
    <property type="molecule type" value="Genomic_DNA"/>
</dbReference>
<feature type="signal peptide" evidence="5">
    <location>
        <begin position="1"/>
        <end position="41"/>
    </location>
</feature>
<dbReference type="CDD" id="cd02110">
    <property type="entry name" value="SO_family_Moco_dimer"/>
    <property type="match status" value="1"/>
</dbReference>
<evidence type="ECO:0000256" key="4">
    <source>
        <dbReference type="ARBA" id="ARBA00023002"/>
    </source>
</evidence>
<dbReference type="RefSeq" id="WP_202994182.1">
    <property type="nucleotide sequence ID" value="NZ_JAENHO010000007.1"/>
</dbReference>
<dbReference type="SUPFAM" id="SSF56524">
    <property type="entry name" value="Oxidoreductase molybdopterin-binding domain"/>
    <property type="match status" value="1"/>
</dbReference>
<evidence type="ECO:0000313" key="9">
    <source>
        <dbReference type="Proteomes" id="UP000598996"/>
    </source>
</evidence>
<protein>
    <submittedName>
        <fullName evidence="8">Sulfite oxidase</fullName>
    </submittedName>
</protein>
<reference evidence="8 9" key="1">
    <citation type="submission" date="2021-01" db="EMBL/GenBank/DDBJ databases">
        <title>Actinoplanes sp. nov. LDG1-01 isolated from lichen.</title>
        <authorList>
            <person name="Saeng-In P."/>
            <person name="Phongsopitanun W."/>
            <person name="Kanchanasin P."/>
            <person name="Yuki M."/>
            <person name="Kudo T."/>
            <person name="Ohkuma M."/>
            <person name="Tanasupawat S."/>
        </authorList>
    </citation>
    <scope>NUCLEOTIDE SEQUENCE [LARGE SCALE GENOMIC DNA]</scope>
    <source>
        <strain evidence="8 9">LDG1-01</strain>
    </source>
</reference>
<evidence type="ECO:0000256" key="1">
    <source>
        <dbReference type="ARBA" id="ARBA00001924"/>
    </source>
</evidence>
<evidence type="ECO:0000313" key="8">
    <source>
        <dbReference type="EMBL" id="MBL7257544.1"/>
    </source>
</evidence>
<dbReference type="PANTHER" id="PTHR19372:SF7">
    <property type="entry name" value="SULFITE OXIDASE, MITOCHONDRIAL"/>
    <property type="match status" value="1"/>
</dbReference>
<accession>A0ABS1VSV5</accession>
<comment type="caution">
    <text evidence="8">The sequence shown here is derived from an EMBL/GenBank/DDBJ whole genome shotgun (WGS) entry which is preliminary data.</text>
</comment>
<dbReference type="PANTHER" id="PTHR19372">
    <property type="entry name" value="SULFITE REDUCTASE"/>
    <property type="match status" value="1"/>
</dbReference>
<dbReference type="Gene3D" id="2.60.40.650">
    <property type="match status" value="1"/>
</dbReference>
<evidence type="ECO:0000256" key="5">
    <source>
        <dbReference type="SAM" id="SignalP"/>
    </source>
</evidence>
<dbReference type="Pfam" id="PF03404">
    <property type="entry name" value="Mo-co_dimer"/>
    <property type="match status" value="1"/>
</dbReference>
<name>A0ABS1VSV5_9ACTN</name>
<feature type="domain" description="Moybdenum cofactor oxidoreductase dimerisation" evidence="7">
    <location>
        <begin position="318"/>
        <end position="409"/>
    </location>
</feature>
<organism evidence="8 9">
    <name type="scientific">Paractinoplanes lichenicola</name>
    <dbReference type="NCBI Taxonomy" id="2802976"/>
    <lineage>
        <taxon>Bacteria</taxon>
        <taxon>Bacillati</taxon>
        <taxon>Actinomycetota</taxon>
        <taxon>Actinomycetes</taxon>
        <taxon>Micromonosporales</taxon>
        <taxon>Micromonosporaceae</taxon>
        <taxon>Paractinoplanes</taxon>
    </lineage>
</organism>
<dbReference type="PRINTS" id="PR00407">
    <property type="entry name" value="EUMOPTERIN"/>
</dbReference>
<dbReference type="InterPro" id="IPR036374">
    <property type="entry name" value="OxRdtase_Mopterin-bd_sf"/>
</dbReference>
<comment type="cofactor">
    <cofactor evidence="1">
        <name>Mo-molybdopterin</name>
        <dbReference type="ChEBI" id="CHEBI:71302"/>
    </cofactor>
</comment>
<dbReference type="Pfam" id="PF00174">
    <property type="entry name" value="Oxidored_molyb"/>
    <property type="match status" value="1"/>
</dbReference>
<dbReference type="Gene3D" id="3.90.420.10">
    <property type="entry name" value="Oxidoreductase, molybdopterin-binding domain"/>
    <property type="match status" value="1"/>
</dbReference>
<evidence type="ECO:0000259" key="7">
    <source>
        <dbReference type="Pfam" id="PF03404"/>
    </source>
</evidence>
<dbReference type="Proteomes" id="UP000598996">
    <property type="component" value="Unassembled WGS sequence"/>
</dbReference>
<dbReference type="InterPro" id="IPR006311">
    <property type="entry name" value="TAT_signal"/>
</dbReference>
<sequence>MDERAYDDRRFRQWQAGRARGLDRRDLLKLAALGVTAPALAAVGASPAAAAAAAAAPIVKPLPPELFKPLGTNAETLWSSLKDVGYHVPIDRFFVRNHTSTPIIDSASWRLTVFGAGLRGGPVEFSLRDLERLPSVTRSVTIECAGNGRSYFTTQQAQTVSGTAWGLGAVGVARWRGVKLSTVLRRAGLSSRAVDVQAAGLDPNYVTGGVDLGPVRRPLPVRKALDDVLLAYEMNGSPLPADHGHPVRLVVPSWIGISSIKWVGSIEVSDEPLFSPWNTQFYRFFGPDFPAEGQPFDRQSIKSAFELDPGATFPAGLPVRLTGRSWSAAGRIKHVEVSTDGGTRWRRARPVGPSIDNAWQRWELDWRPAEGPHVLQARATDVRGNVQPDVARFNTLGYLFDAVVKVPVTASPAPAAPAALR</sequence>
<evidence type="ECO:0000259" key="6">
    <source>
        <dbReference type="Pfam" id="PF00174"/>
    </source>
</evidence>